<protein>
    <submittedName>
        <fullName evidence="1">Uncharacterized protein</fullName>
    </submittedName>
</protein>
<proteinExistence type="predicted"/>
<evidence type="ECO:0000313" key="1">
    <source>
        <dbReference type="EMBL" id="KAJ0174562.1"/>
    </source>
</evidence>
<organism evidence="1 2">
    <name type="scientific">Dendrolimus kikuchii</name>
    <dbReference type="NCBI Taxonomy" id="765133"/>
    <lineage>
        <taxon>Eukaryota</taxon>
        <taxon>Metazoa</taxon>
        <taxon>Ecdysozoa</taxon>
        <taxon>Arthropoda</taxon>
        <taxon>Hexapoda</taxon>
        <taxon>Insecta</taxon>
        <taxon>Pterygota</taxon>
        <taxon>Neoptera</taxon>
        <taxon>Endopterygota</taxon>
        <taxon>Lepidoptera</taxon>
        <taxon>Glossata</taxon>
        <taxon>Ditrysia</taxon>
        <taxon>Bombycoidea</taxon>
        <taxon>Lasiocampidae</taxon>
        <taxon>Dendrolimus</taxon>
    </lineage>
</organism>
<sequence length="142" mass="15751">MAQSLVVCPQDLISNENSLSTKEFLDFEKTCEAYKDSDEEIKLIFNEIKRLSSGNNKDNVLGDDVEDVDLILKRAEDIAQETVNLLKSSPVASTAKIQDPSNDDQNTANGIPQITVTKPFENNIGSFENKSSPNHKVEAYVM</sequence>
<gene>
    <name evidence="1" type="ORF">K1T71_009670</name>
</gene>
<dbReference type="EMBL" id="CM034403">
    <property type="protein sequence ID" value="KAJ0174562.1"/>
    <property type="molecule type" value="Genomic_DNA"/>
</dbReference>
<accession>A0ACC1CTE6</accession>
<keyword evidence="2" id="KW-1185">Reference proteome</keyword>
<dbReference type="Proteomes" id="UP000824533">
    <property type="component" value="Linkage Group LG17"/>
</dbReference>
<evidence type="ECO:0000313" key="2">
    <source>
        <dbReference type="Proteomes" id="UP000824533"/>
    </source>
</evidence>
<reference evidence="1 2" key="1">
    <citation type="journal article" date="2021" name="Front. Genet.">
        <title>Chromosome-Level Genome Assembly Reveals Significant Gene Expansion in the Toll and IMD Signaling Pathways of Dendrolimus kikuchii.</title>
        <authorList>
            <person name="Zhou J."/>
            <person name="Wu P."/>
            <person name="Xiong Z."/>
            <person name="Liu N."/>
            <person name="Zhao N."/>
            <person name="Ji M."/>
            <person name="Qiu Y."/>
            <person name="Yang B."/>
        </authorList>
    </citation>
    <scope>NUCLEOTIDE SEQUENCE [LARGE SCALE GENOMIC DNA]</scope>
    <source>
        <strain evidence="1">Ann1</strain>
    </source>
</reference>
<name>A0ACC1CTE6_9NEOP</name>
<comment type="caution">
    <text evidence="1">The sequence shown here is derived from an EMBL/GenBank/DDBJ whole genome shotgun (WGS) entry which is preliminary data.</text>
</comment>